<reference evidence="3" key="1">
    <citation type="journal article" date="2019" name="Int. J. Syst. Evol. Microbiol.">
        <title>The Global Catalogue of Microorganisms (GCM) 10K type strain sequencing project: providing services to taxonomists for standard genome sequencing and annotation.</title>
        <authorList>
            <consortium name="The Broad Institute Genomics Platform"/>
            <consortium name="The Broad Institute Genome Sequencing Center for Infectious Disease"/>
            <person name="Wu L."/>
            <person name="Ma J."/>
        </authorList>
    </citation>
    <scope>NUCLEOTIDE SEQUENCE [LARGE SCALE GENOMIC DNA]</scope>
    <source>
        <strain evidence="3">CGMCC 4.7139</strain>
    </source>
</reference>
<proteinExistence type="predicted"/>
<evidence type="ECO:0000313" key="2">
    <source>
        <dbReference type="EMBL" id="MFC4611145.1"/>
    </source>
</evidence>
<comment type="caution">
    <text evidence="2">The sequence shown here is derived from an EMBL/GenBank/DDBJ whole genome shotgun (WGS) entry which is preliminary data.</text>
</comment>
<dbReference type="Pfam" id="PF21848">
    <property type="entry name" value="DUF6907"/>
    <property type="match status" value="1"/>
</dbReference>
<name>A0ABV9GA34_9ACTN</name>
<sequence>MSDTVPTYVKPSGGMVLPFAGLLPGIPSQPSAPAVEQPSTWSFVDRDTDKPKTVTCMPGCVLDHSTDIGAPRYPGDIWCQAPRQDVTLPVNSNGKPEEYRVLSSTLNVRPFDEKLSARLPFVSLEIIDDHWIEDLDPDGLETVIRTLGERLEDLRQAHADLVRTRAEYIARAGR</sequence>
<keyword evidence="3" id="KW-1185">Reference proteome</keyword>
<accession>A0ABV9GA34</accession>
<evidence type="ECO:0000256" key="1">
    <source>
        <dbReference type="SAM" id="Coils"/>
    </source>
</evidence>
<feature type="coiled-coil region" evidence="1">
    <location>
        <begin position="144"/>
        <end position="171"/>
    </location>
</feature>
<dbReference type="InterPro" id="IPR054202">
    <property type="entry name" value="DUF6907"/>
</dbReference>
<gene>
    <name evidence="2" type="ORF">ACFO9E_25625</name>
</gene>
<organism evidence="2 3">
    <name type="scientific">Streptomyces maoxianensis</name>
    <dbReference type="NCBI Taxonomy" id="1459942"/>
    <lineage>
        <taxon>Bacteria</taxon>
        <taxon>Bacillati</taxon>
        <taxon>Actinomycetota</taxon>
        <taxon>Actinomycetes</taxon>
        <taxon>Kitasatosporales</taxon>
        <taxon>Streptomycetaceae</taxon>
        <taxon>Streptomyces</taxon>
    </lineage>
</organism>
<protein>
    <submittedName>
        <fullName evidence="2">DUF6907 domain-containing protein</fullName>
    </submittedName>
</protein>
<evidence type="ECO:0000313" key="3">
    <source>
        <dbReference type="Proteomes" id="UP001595993"/>
    </source>
</evidence>
<keyword evidence="1" id="KW-0175">Coiled coil</keyword>
<dbReference type="EMBL" id="JBHSFE010000021">
    <property type="protein sequence ID" value="MFC4611145.1"/>
    <property type="molecule type" value="Genomic_DNA"/>
</dbReference>
<dbReference type="Proteomes" id="UP001595993">
    <property type="component" value="Unassembled WGS sequence"/>
</dbReference>
<dbReference type="RefSeq" id="WP_381199896.1">
    <property type="nucleotide sequence ID" value="NZ_JBHSFE010000021.1"/>
</dbReference>